<dbReference type="EMBL" id="AP011540">
    <property type="protein sequence ID" value="BAI64520.1"/>
    <property type="molecule type" value="Genomic_DNA"/>
</dbReference>
<dbReference type="Proteomes" id="UP000001883">
    <property type="component" value="Chromosome"/>
</dbReference>
<dbReference type="HOGENOM" id="CLU_1022638_0_0_11"/>
<evidence type="ECO:0000313" key="2">
    <source>
        <dbReference type="EMBL" id="BAI64520.1"/>
    </source>
</evidence>
<reference evidence="3" key="1">
    <citation type="submission" date="2009-07" db="EMBL/GenBank/DDBJ databases">
        <title>Complete genome sequence of Rothia mucilaginosa DJ.</title>
        <authorList>
            <person name="Yamane K."/>
            <person name="Nambu T."/>
            <person name="Mashimo C."/>
            <person name="Sugimori C."/>
            <person name="Yamanaka T."/>
            <person name="Leung K."/>
            <person name="Fukushima H."/>
        </authorList>
    </citation>
    <scope>NUCLEOTIDE SEQUENCE [LARGE SCALE GENOMIC DNA]</scope>
    <source>
        <strain evidence="3">DY-18</strain>
    </source>
</reference>
<proteinExistence type="predicted"/>
<dbReference type="AlphaFoldDB" id="D2NS94"/>
<protein>
    <submittedName>
        <fullName evidence="2">Uncharacterized protein</fullName>
    </submittedName>
</protein>
<reference evidence="2 3" key="3">
    <citation type="journal article" date="2010" name="Sequencing">
        <title>Complete Genome Sequence of Rothia mucilaginosa DY-18: A Clinical Isolate with Dense Meshwork-Like Structures from a Persistent Apical Periodontitis Lesion.</title>
        <authorList>
            <person name="Yamane K."/>
            <person name="Nambu T."/>
            <person name="Yamanaka T."/>
            <person name="Mashimo C."/>
            <person name="Sugimori C."/>
            <person name="Leung K.-P."/>
            <person name="Fukushima H."/>
        </authorList>
    </citation>
    <scope>NUCLEOTIDE SEQUENCE [LARGE SCALE GENOMIC DNA]</scope>
    <source>
        <strain evidence="2 3">DY-18</strain>
    </source>
</reference>
<reference evidence="2 3" key="2">
    <citation type="journal article" date="2010" name="J Osaka Dent Univ">
        <title>Isolation and identification of Rothia mucilaginosa from persistent apical periodontitis lesions.</title>
        <authorList>
            <person name="Yamane K."/>
            <person name="Yoshida M."/>
            <person name="Fujihira T."/>
            <person name="Baba T."/>
            <person name="Tsuji N."/>
            <person name="Hayashi H."/>
            <person name="Sugimori C."/>
            <person name="Yamanaka T."/>
            <person name="Mashimo C."/>
            <person name="Nambu T."/>
            <person name="Kawai H."/>
            <person name="Fukushima H."/>
        </authorList>
    </citation>
    <scope>NUCLEOTIDE SEQUENCE [LARGE SCALE GENOMIC DNA]</scope>
    <source>
        <strain evidence="2 3">DY-18</strain>
    </source>
</reference>
<organism evidence="2 3">
    <name type="scientific">Rothia mucilaginosa (strain DY-18)</name>
    <name type="common">Stomatococcus mucilaginosus</name>
    <dbReference type="NCBI Taxonomy" id="680646"/>
    <lineage>
        <taxon>Bacteria</taxon>
        <taxon>Bacillati</taxon>
        <taxon>Actinomycetota</taxon>
        <taxon>Actinomycetes</taxon>
        <taxon>Micrococcales</taxon>
        <taxon>Micrococcaceae</taxon>
        <taxon>Rothia</taxon>
    </lineage>
</organism>
<dbReference type="eggNOG" id="ENOG502ZCWY">
    <property type="taxonomic scope" value="Bacteria"/>
</dbReference>
<evidence type="ECO:0000256" key="1">
    <source>
        <dbReference type="SAM" id="MobiDB-lite"/>
    </source>
</evidence>
<sequence>MLQHHAAVTNLRNQIQVMAHHGKSLTGRAQLLNLRNTLLLERLIAHRKNLIHQEDIRVRMNRNRERQTQVHTRRVELHLGIDKVVNLSEIHNRIEGSLNLLLGHTQDRAVEVHVIAASQIRVETSAHLNQTRNIAASENLTLIGAHHARNHLQQRGLTRAVQTQKSHTLTLTNVQAHAVERIELLRKITLAALNQPHKSFLHRTGVAQNEALHQILHVNHHGSVRAHRRELKLLNIHRIRAPGRSCPQTYGRANHQSKRSAEKYQGQSESRS</sequence>
<dbReference type="KEGG" id="rmu:RMDY18_06880"/>
<keyword evidence="3" id="KW-1185">Reference proteome</keyword>
<accession>D2NS94</accession>
<feature type="region of interest" description="Disordered" evidence="1">
    <location>
        <begin position="243"/>
        <end position="272"/>
    </location>
</feature>
<evidence type="ECO:0000313" key="3">
    <source>
        <dbReference type="Proteomes" id="UP000001883"/>
    </source>
</evidence>
<gene>
    <name evidence="2" type="ordered locus">RMDY18_06880</name>
</gene>
<dbReference type="AntiFam" id="ANF00095">
    <property type="entry name" value="Shadow ORF (opposite ABC transporters)"/>
</dbReference>
<name>D2NS94_ROTMD</name>